<gene>
    <name evidence="6" type="ORF">F1559_001832</name>
</gene>
<evidence type="ECO:0000259" key="5">
    <source>
        <dbReference type="PROSITE" id="PS50011"/>
    </source>
</evidence>
<evidence type="ECO:0000256" key="4">
    <source>
        <dbReference type="ARBA" id="ARBA00022840"/>
    </source>
</evidence>
<dbReference type="PANTHER" id="PTHR44329:SF288">
    <property type="entry name" value="MITOGEN-ACTIVATED PROTEIN KINASE KINASE KINASE 20"/>
    <property type="match status" value="1"/>
</dbReference>
<name>A0A7J7IEV9_9RHOD</name>
<evidence type="ECO:0000256" key="1">
    <source>
        <dbReference type="ARBA" id="ARBA00022679"/>
    </source>
</evidence>
<sequence>METAYSVTDTSKSGSGLEPTLKWRELEVFEKVASGTDTDIYRAACRGDAVAIKVLSKHACADSEEAFDREWRTFEEQKLVHPNVIRYYGWGYRPTGERFLVVEHAKGGSLRQALARRLWKDIRRVVQLARDIISALEYLHSRGVIYRDLKSSNVLLDEAWSRAFLCDFGIAKVVMGDGAGQMTRECGTYQYMSPEVILGKADYDEKADIYSFGILLNEMCTGEVPFSRQRLLPVQAAAAVVNKGLRPGMRGSVERKYPELHALIRKCWAQRDTARPSAAEARGELEAILSKYFPGDRAIADLGHRP</sequence>
<dbReference type="SMART" id="SM00220">
    <property type="entry name" value="S_TKc"/>
    <property type="match status" value="1"/>
</dbReference>
<dbReference type="PIRSF" id="PIRSF000654">
    <property type="entry name" value="Integrin-linked_kinase"/>
    <property type="match status" value="1"/>
</dbReference>
<keyword evidence="3" id="KW-0418">Kinase</keyword>
<keyword evidence="2" id="KW-0547">Nucleotide-binding</keyword>
<keyword evidence="1" id="KW-0808">Transferase</keyword>
<dbReference type="Proteomes" id="UP000530660">
    <property type="component" value="Unassembled WGS sequence"/>
</dbReference>
<dbReference type="OrthoDB" id="933at2759"/>
<dbReference type="InterPro" id="IPR008271">
    <property type="entry name" value="Ser/Thr_kinase_AS"/>
</dbReference>
<organism evidence="6 7">
    <name type="scientific">Cyanidiococcus yangmingshanensis</name>
    <dbReference type="NCBI Taxonomy" id="2690220"/>
    <lineage>
        <taxon>Eukaryota</taxon>
        <taxon>Rhodophyta</taxon>
        <taxon>Bangiophyceae</taxon>
        <taxon>Cyanidiales</taxon>
        <taxon>Cyanidiaceae</taxon>
        <taxon>Cyanidiococcus</taxon>
    </lineage>
</organism>
<dbReference type="GO" id="GO:0004674">
    <property type="term" value="F:protein serine/threonine kinase activity"/>
    <property type="evidence" value="ECO:0007669"/>
    <property type="project" value="TreeGrafter"/>
</dbReference>
<evidence type="ECO:0000313" key="7">
    <source>
        <dbReference type="Proteomes" id="UP000530660"/>
    </source>
</evidence>
<evidence type="ECO:0000256" key="2">
    <source>
        <dbReference type="ARBA" id="ARBA00022741"/>
    </source>
</evidence>
<dbReference type="PROSITE" id="PS00108">
    <property type="entry name" value="PROTEIN_KINASE_ST"/>
    <property type="match status" value="1"/>
</dbReference>
<keyword evidence="7" id="KW-1185">Reference proteome</keyword>
<keyword evidence="4" id="KW-0067">ATP-binding</keyword>
<protein>
    <recommendedName>
        <fullName evidence="5">Protein kinase domain-containing protein</fullName>
    </recommendedName>
</protein>
<dbReference type="InterPro" id="IPR051681">
    <property type="entry name" value="Ser/Thr_Kinases-Pseudokinases"/>
</dbReference>
<dbReference type="SUPFAM" id="SSF56112">
    <property type="entry name" value="Protein kinase-like (PK-like)"/>
    <property type="match status" value="1"/>
</dbReference>
<dbReference type="Pfam" id="PF00069">
    <property type="entry name" value="Pkinase"/>
    <property type="match status" value="1"/>
</dbReference>
<evidence type="ECO:0000256" key="3">
    <source>
        <dbReference type="ARBA" id="ARBA00022777"/>
    </source>
</evidence>
<dbReference type="Gene3D" id="1.10.510.10">
    <property type="entry name" value="Transferase(Phosphotransferase) domain 1"/>
    <property type="match status" value="1"/>
</dbReference>
<dbReference type="PROSITE" id="PS50011">
    <property type="entry name" value="PROTEIN_KINASE_DOM"/>
    <property type="match status" value="1"/>
</dbReference>
<dbReference type="PANTHER" id="PTHR44329">
    <property type="entry name" value="SERINE/THREONINE-PROTEIN KINASE TNNI3K-RELATED"/>
    <property type="match status" value="1"/>
</dbReference>
<dbReference type="InterPro" id="IPR000719">
    <property type="entry name" value="Prot_kinase_dom"/>
</dbReference>
<evidence type="ECO:0000313" key="6">
    <source>
        <dbReference type="EMBL" id="KAF6000871.1"/>
    </source>
</evidence>
<feature type="domain" description="Protein kinase" evidence="5">
    <location>
        <begin position="26"/>
        <end position="293"/>
    </location>
</feature>
<proteinExistence type="predicted"/>
<dbReference type="InterPro" id="IPR011009">
    <property type="entry name" value="Kinase-like_dom_sf"/>
</dbReference>
<reference evidence="6 7" key="1">
    <citation type="journal article" date="2020" name="J. Phycol.">
        <title>Comparative genome analysis reveals Cyanidiococcus gen. nov., a new extremophilic red algal genus sister to Cyanidioschyzon (Cyanidioschyzonaceae, Rhodophyta).</title>
        <authorList>
            <person name="Liu S.-L."/>
            <person name="Chiang Y.-R."/>
            <person name="Yoon H.S."/>
            <person name="Fu H.-Y."/>
        </authorList>
    </citation>
    <scope>NUCLEOTIDE SEQUENCE [LARGE SCALE GENOMIC DNA]</scope>
    <source>
        <strain evidence="6 7">THAL066</strain>
    </source>
</reference>
<accession>A0A7J7IEV9</accession>
<comment type="caution">
    <text evidence="6">The sequence shown here is derived from an EMBL/GenBank/DDBJ whole genome shotgun (WGS) entry which is preliminary data.</text>
</comment>
<dbReference type="GO" id="GO:0005524">
    <property type="term" value="F:ATP binding"/>
    <property type="evidence" value="ECO:0007669"/>
    <property type="project" value="UniProtKB-KW"/>
</dbReference>
<dbReference type="EMBL" id="VWRR01000017">
    <property type="protein sequence ID" value="KAF6000871.1"/>
    <property type="molecule type" value="Genomic_DNA"/>
</dbReference>
<dbReference type="AlphaFoldDB" id="A0A7J7IEV9"/>